<dbReference type="InterPro" id="IPR036864">
    <property type="entry name" value="Zn2-C6_fun-type_DNA-bd_sf"/>
</dbReference>
<feature type="compositionally biased region" description="Polar residues" evidence="7">
    <location>
        <begin position="7"/>
        <end position="27"/>
    </location>
</feature>
<dbReference type="Gene3D" id="4.10.240.10">
    <property type="entry name" value="Zn(2)-C6 fungal-type DNA-binding domain"/>
    <property type="match status" value="1"/>
</dbReference>
<evidence type="ECO:0000256" key="5">
    <source>
        <dbReference type="ARBA" id="ARBA00023163"/>
    </source>
</evidence>
<evidence type="ECO:0000256" key="3">
    <source>
        <dbReference type="ARBA" id="ARBA00023015"/>
    </source>
</evidence>
<keyword evidence="5" id="KW-0804">Transcription</keyword>
<evidence type="ECO:0000313" key="9">
    <source>
        <dbReference type="EMBL" id="CAE6464282.1"/>
    </source>
</evidence>
<dbReference type="GO" id="GO:0008270">
    <property type="term" value="F:zinc ion binding"/>
    <property type="evidence" value="ECO:0007669"/>
    <property type="project" value="InterPro"/>
</dbReference>
<dbReference type="CDD" id="cd00067">
    <property type="entry name" value="GAL4"/>
    <property type="match status" value="1"/>
</dbReference>
<feature type="compositionally biased region" description="Polar residues" evidence="7">
    <location>
        <begin position="140"/>
        <end position="163"/>
    </location>
</feature>
<dbReference type="Proteomes" id="UP000663841">
    <property type="component" value="Unassembled WGS sequence"/>
</dbReference>
<feature type="compositionally biased region" description="Low complexity" evidence="7">
    <location>
        <begin position="55"/>
        <end position="66"/>
    </location>
</feature>
<organism evidence="9 10">
    <name type="scientific">Rhizoctonia solani</name>
    <dbReference type="NCBI Taxonomy" id="456999"/>
    <lineage>
        <taxon>Eukaryota</taxon>
        <taxon>Fungi</taxon>
        <taxon>Dikarya</taxon>
        <taxon>Basidiomycota</taxon>
        <taxon>Agaricomycotina</taxon>
        <taxon>Agaricomycetes</taxon>
        <taxon>Cantharellales</taxon>
        <taxon>Ceratobasidiaceae</taxon>
        <taxon>Rhizoctonia</taxon>
    </lineage>
</organism>
<dbReference type="Pfam" id="PF04082">
    <property type="entry name" value="Fungal_trans"/>
    <property type="match status" value="1"/>
</dbReference>
<dbReference type="SUPFAM" id="SSF57701">
    <property type="entry name" value="Zn2/Cys6 DNA-binding domain"/>
    <property type="match status" value="1"/>
</dbReference>
<dbReference type="InterPro" id="IPR007219">
    <property type="entry name" value="XnlR_reg_dom"/>
</dbReference>
<feature type="region of interest" description="Disordered" evidence="7">
    <location>
        <begin position="313"/>
        <end position="334"/>
    </location>
</feature>
<gene>
    <name evidence="9" type="ORF">RDB_LOCUS160249</name>
</gene>
<keyword evidence="6" id="KW-0539">Nucleus</keyword>
<dbReference type="AlphaFoldDB" id="A0A8H3GNW0"/>
<evidence type="ECO:0000256" key="7">
    <source>
        <dbReference type="SAM" id="MobiDB-lite"/>
    </source>
</evidence>
<dbReference type="InterPro" id="IPR051089">
    <property type="entry name" value="prtT"/>
</dbReference>
<accession>A0A8H3GNW0</accession>
<name>A0A8H3GNW0_9AGAM</name>
<protein>
    <recommendedName>
        <fullName evidence="8">Zn(2)-C6 fungal-type domain-containing protein</fullName>
    </recommendedName>
</protein>
<comment type="subcellular location">
    <subcellularLocation>
        <location evidence="1">Nucleus</location>
    </subcellularLocation>
</comment>
<evidence type="ECO:0000259" key="8">
    <source>
        <dbReference type="PROSITE" id="PS50048"/>
    </source>
</evidence>
<dbReference type="PROSITE" id="PS00463">
    <property type="entry name" value="ZN2_CY6_FUNGAL_1"/>
    <property type="match status" value="1"/>
</dbReference>
<dbReference type="CDD" id="cd12148">
    <property type="entry name" value="fungal_TF_MHR"/>
    <property type="match status" value="1"/>
</dbReference>
<dbReference type="PANTHER" id="PTHR31845:SF19">
    <property type="entry name" value="TRANSCRIPTION FACTOR DOMAIN-CONTAINING PROTEIN"/>
    <property type="match status" value="1"/>
</dbReference>
<sequence>MNAMEYPQTNQRRVQPSTLTMRHNGASTYYAPTDQQYLAHADPSTWQQAQYYNNPSPQDSSLSPPSAFNTHGYSSDYLTPSPRSSHPDSWSVSSNPWVSPHESPIMGSAPSSTWNGTTTELNSPSGMPLMRQSQKRTLESRPTSLAPSSSDQRSTSGASDNDTWAISTAVGKRQKTGANEKVKSGACKYCKRLKMKCTFDPPGAAACQRCRSGGQDCIVEGRKPRKNSEPLEQLSALIDDKQEIIDGLLRIVSRPRPEDGAGADTAEVWRWIERAARSLMPVQPSGEVQEVGTEEERLPFDSTPLGLLADLSLHDPEKEDKDNTKGTETSQAEEAEEVGVANAAYFRPGPMAHPELRRIIVERQMVPDILTLKVVTDDEVEHLFRIFHERIDAVIAIIDPTIHTVAGVKARCPFLFTVICAIASRYWVERPELYTVLMHHAKSAAATAITDGWKSLEVCQAYLLLSIYPQPARSWAEDRGWLYLGCAIRLAMDLGLYKQAKRTYINEAHEREVLNRTRTWLICFNMYVVVCPTVSGYLFGLSCLAHFSGYYRTALARLFHLVSSRDRALATRLGRPTTIPEDYIVRHSREWWRRSKYNGRLDVHLCYYTQLLRTVTRYFSLIYSDPESVSGFNESTDFGPITRAFDDEMEQFRQDAEHAYSTGPEPRHPACQYRLALMPLAVSYYRLVMYSFGLEHAHRSASEPGNMFLIRSVDTASEVLRITNEDLPIYEYHRYSPDGHWMWSVFAAAFLIKLAKPRTVQPPHLTMTETQREAALALVNTFILTLEHSAVDQRHSPALYARFLKRILGQPTNVTVGQPLQNAQPSGNVANMTVAASPATRMFSPGPSDFGSAPDEDVLAAMYNLTGDFWDNALLPGTWGITSQIQRV</sequence>
<dbReference type="GO" id="GO:0000976">
    <property type="term" value="F:transcription cis-regulatory region binding"/>
    <property type="evidence" value="ECO:0007669"/>
    <property type="project" value="TreeGrafter"/>
</dbReference>
<evidence type="ECO:0000256" key="1">
    <source>
        <dbReference type="ARBA" id="ARBA00004123"/>
    </source>
</evidence>
<evidence type="ECO:0000313" key="10">
    <source>
        <dbReference type="Proteomes" id="UP000663841"/>
    </source>
</evidence>
<evidence type="ECO:0000256" key="6">
    <source>
        <dbReference type="ARBA" id="ARBA00023242"/>
    </source>
</evidence>
<dbReference type="GO" id="GO:0005634">
    <property type="term" value="C:nucleus"/>
    <property type="evidence" value="ECO:0007669"/>
    <property type="project" value="UniProtKB-SubCell"/>
</dbReference>
<evidence type="ECO:0000256" key="4">
    <source>
        <dbReference type="ARBA" id="ARBA00023125"/>
    </source>
</evidence>
<reference evidence="9" key="1">
    <citation type="submission" date="2021-01" db="EMBL/GenBank/DDBJ databases">
        <authorList>
            <person name="Kaushik A."/>
        </authorList>
    </citation>
    <scope>NUCLEOTIDE SEQUENCE</scope>
    <source>
        <strain evidence="9">AG3-T5</strain>
    </source>
</reference>
<dbReference type="GO" id="GO:0000981">
    <property type="term" value="F:DNA-binding transcription factor activity, RNA polymerase II-specific"/>
    <property type="evidence" value="ECO:0007669"/>
    <property type="project" value="InterPro"/>
</dbReference>
<feature type="region of interest" description="Disordered" evidence="7">
    <location>
        <begin position="1"/>
        <end position="34"/>
    </location>
</feature>
<keyword evidence="4" id="KW-0238">DNA-binding</keyword>
<dbReference type="SMART" id="SM00066">
    <property type="entry name" value="GAL4"/>
    <property type="match status" value="1"/>
</dbReference>
<dbReference type="EMBL" id="CAJMWW010000298">
    <property type="protein sequence ID" value="CAE6464282.1"/>
    <property type="molecule type" value="Genomic_DNA"/>
</dbReference>
<dbReference type="PROSITE" id="PS50048">
    <property type="entry name" value="ZN2_CY6_FUNGAL_2"/>
    <property type="match status" value="1"/>
</dbReference>
<proteinExistence type="predicted"/>
<evidence type="ECO:0000256" key="2">
    <source>
        <dbReference type="ARBA" id="ARBA00022723"/>
    </source>
</evidence>
<dbReference type="GO" id="GO:0006351">
    <property type="term" value="P:DNA-templated transcription"/>
    <property type="evidence" value="ECO:0007669"/>
    <property type="project" value="InterPro"/>
</dbReference>
<feature type="compositionally biased region" description="Polar residues" evidence="7">
    <location>
        <begin position="67"/>
        <end position="88"/>
    </location>
</feature>
<feature type="domain" description="Zn(2)-C6 fungal-type" evidence="8">
    <location>
        <begin position="186"/>
        <end position="219"/>
    </location>
</feature>
<comment type="caution">
    <text evidence="9">The sequence shown here is derived from an EMBL/GenBank/DDBJ whole genome shotgun (WGS) entry which is preliminary data.</text>
</comment>
<feature type="compositionally biased region" description="Basic and acidic residues" evidence="7">
    <location>
        <begin position="313"/>
        <end position="325"/>
    </location>
</feature>
<feature type="compositionally biased region" description="Low complexity" evidence="7">
    <location>
        <begin position="89"/>
        <end position="100"/>
    </location>
</feature>
<dbReference type="PANTHER" id="PTHR31845">
    <property type="entry name" value="FINGER DOMAIN PROTEIN, PUTATIVE-RELATED"/>
    <property type="match status" value="1"/>
</dbReference>
<keyword evidence="3" id="KW-0805">Transcription regulation</keyword>
<keyword evidence="2" id="KW-0479">Metal-binding</keyword>
<feature type="compositionally biased region" description="Polar residues" evidence="7">
    <location>
        <begin position="109"/>
        <end position="125"/>
    </location>
</feature>
<feature type="region of interest" description="Disordered" evidence="7">
    <location>
        <begin position="48"/>
        <end position="163"/>
    </location>
</feature>
<dbReference type="InterPro" id="IPR001138">
    <property type="entry name" value="Zn2Cys6_DnaBD"/>
</dbReference>